<sequence>HVTMRLLFLLSAFCVCLHIVYSTDDDEGVLPRIAVIGAGLGGTSSAFYLRQLFGQNAHIDIYEAERVGGRTALINIDGQDYEAGGSVLHKKNRYM</sequence>
<dbReference type="InterPro" id="IPR017046">
    <property type="entry name" value="Prenylcysteine_Oxase1"/>
</dbReference>
<accession>A0A0B6ZA39</accession>
<feature type="transmembrane region" description="Helical" evidence="1">
    <location>
        <begin position="32"/>
        <end position="49"/>
    </location>
</feature>
<dbReference type="SUPFAM" id="SSF51905">
    <property type="entry name" value="FAD/NAD(P)-binding domain"/>
    <property type="match status" value="1"/>
</dbReference>
<proteinExistence type="predicted"/>
<evidence type="ECO:0000256" key="2">
    <source>
        <dbReference type="SAM" id="SignalP"/>
    </source>
</evidence>
<dbReference type="InterPro" id="IPR036188">
    <property type="entry name" value="FAD/NAD-bd_sf"/>
</dbReference>
<evidence type="ECO:0000313" key="3">
    <source>
        <dbReference type="EMBL" id="CEK65378.1"/>
    </source>
</evidence>
<dbReference type="PANTHER" id="PTHR15944:SF0">
    <property type="entry name" value="PRENYLCYSTEINE LYASE DOMAIN-CONTAINING PROTEIN"/>
    <property type="match status" value="1"/>
</dbReference>
<dbReference type="Gene3D" id="3.50.50.60">
    <property type="entry name" value="FAD/NAD(P)-binding domain"/>
    <property type="match status" value="1"/>
</dbReference>
<dbReference type="Pfam" id="PF13450">
    <property type="entry name" value="NAD_binding_8"/>
    <property type="match status" value="1"/>
</dbReference>
<dbReference type="EMBL" id="HACG01018513">
    <property type="protein sequence ID" value="CEK65378.1"/>
    <property type="molecule type" value="Transcribed_RNA"/>
</dbReference>
<protein>
    <recommendedName>
        <fullName evidence="4">Prenylcysteine lyase domain-containing protein</fullName>
    </recommendedName>
</protein>
<dbReference type="GO" id="GO:0001735">
    <property type="term" value="F:prenylcysteine oxidase activity"/>
    <property type="evidence" value="ECO:0007669"/>
    <property type="project" value="InterPro"/>
</dbReference>
<keyword evidence="2" id="KW-0732">Signal</keyword>
<evidence type="ECO:0000256" key="1">
    <source>
        <dbReference type="SAM" id="Phobius"/>
    </source>
</evidence>
<name>A0A0B6ZA39_9EUPU</name>
<gene>
    <name evidence="3" type="primary">ORF54837</name>
</gene>
<feature type="signal peptide" evidence="2">
    <location>
        <begin position="1"/>
        <end position="22"/>
    </location>
</feature>
<keyword evidence="1" id="KW-0472">Membrane</keyword>
<feature type="non-terminal residue" evidence="3">
    <location>
        <position position="95"/>
    </location>
</feature>
<feature type="chain" id="PRO_5002111009" description="Prenylcysteine lyase domain-containing protein" evidence="2">
    <location>
        <begin position="23"/>
        <end position="95"/>
    </location>
</feature>
<reference evidence="3" key="1">
    <citation type="submission" date="2014-12" db="EMBL/GenBank/DDBJ databases">
        <title>Insight into the proteome of Arion vulgaris.</title>
        <authorList>
            <person name="Aradska J."/>
            <person name="Bulat T."/>
            <person name="Smidak R."/>
            <person name="Sarate P."/>
            <person name="Gangsoo J."/>
            <person name="Sialana F."/>
            <person name="Bilban M."/>
            <person name="Lubec G."/>
        </authorList>
    </citation>
    <scope>NUCLEOTIDE SEQUENCE</scope>
    <source>
        <tissue evidence="3">Skin</tissue>
    </source>
</reference>
<dbReference type="PANTHER" id="PTHR15944">
    <property type="entry name" value="FARNESYLCYSTEINE LYASE"/>
    <property type="match status" value="1"/>
</dbReference>
<feature type="non-terminal residue" evidence="3">
    <location>
        <position position="1"/>
    </location>
</feature>
<organism evidence="3">
    <name type="scientific">Arion vulgaris</name>
    <dbReference type="NCBI Taxonomy" id="1028688"/>
    <lineage>
        <taxon>Eukaryota</taxon>
        <taxon>Metazoa</taxon>
        <taxon>Spiralia</taxon>
        <taxon>Lophotrochozoa</taxon>
        <taxon>Mollusca</taxon>
        <taxon>Gastropoda</taxon>
        <taxon>Heterobranchia</taxon>
        <taxon>Euthyneura</taxon>
        <taxon>Panpulmonata</taxon>
        <taxon>Eupulmonata</taxon>
        <taxon>Stylommatophora</taxon>
        <taxon>Helicina</taxon>
        <taxon>Arionoidea</taxon>
        <taxon>Arionidae</taxon>
        <taxon>Arion</taxon>
    </lineage>
</organism>
<dbReference type="AlphaFoldDB" id="A0A0B6ZA39"/>
<evidence type="ECO:0008006" key="4">
    <source>
        <dbReference type="Google" id="ProtNLM"/>
    </source>
</evidence>
<keyword evidence="1" id="KW-0812">Transmembrane</keyword>
<keyword evidence="1" id="KW-1133">Transmembrane helix</keyword>
<dbReference type="GO" id="GO:0030327">
    <property type="term" value="P:prenylated protein catabolic process"/>
    <property type="evidence" value="ECO:0007669"/>
    <property type="project" value="TreeGrafter"/>
</dbReference>